<dbReference type="InterPro" id="IPR009057">
    <property type="entry name" value="Homeodomain-like_sf"/>
</dbReference>
<comment type="caution">
    <text evidence="4">The sequence shown here is derived from an EMBL/GenBank/DDBJ whole genome shotgun (WGS) entry which is preliminary data.</text>
</comment>
<dbReference type="PANTHER" id="PTHR43436">
    <property type="entry name" value="ARAC-FAMILY TRANSCRIPTIONAL REGULATOR"/>
    <property type="match status" value="1"/>
</dbReference>
<accession>A0A7V7KUM6</accession>
<dbReference type="Pfam" id="PF06719">
    <property type="entry name" value="AraC_N"/>
    <property type="match status" value="1"/>
</dbReference>
<dbReference type="EMBL" id="QOVF01000004">
    <property type="protein sequence ID" value="KAA0693629.1"/>
    <property type="molecule type" value="Genomic_DNA"/>
</dbReference>
<dbReference type="AlphaFoldDB" id="A0A7V7KUM6"/>
<proteinExistence type="predicted"/>
<dbReference type="RefSeq" id="WP_149333327.1">
    <property type="nucleotide sequence ID" value="NZ_QOVF01000004.1"/>
</dbReference>
<name>A0A7V7KUM6_9GAMM</name>
<keyword evidence="2" id="KW-0804">Transcription</keyword>
<dbReference type="Proteomes" id="UP000463138">
    <property type="component" value="Unassembled WGS sequence"/>
</dbReference>
<dbReference type="OrthoDB" id="34150at2"/>
<dbReference type="Gene3D" id="1.10.10.60">
    <property type="entry name" value="Homeodomain-like"/>
    <property type="match status" value="2"/>
</dbReference>
<dbReference type="SUPFAM" id="SSF46689">
    <property type="entry name" value="Homeodomain-like"/>
    <property type="match status" value="2"/>
</dbReference>
<keyword evidence="1" id="KW-0805">Transcription regulation</keyword>
<evidence type="ECO:0000259" key="3">
    <source>
        <dbReference type="PROSITE" id="PS01124"/>
    </source>
</evidence>
<reference evidence="4 5" key="1">
    <citation type="submission" date="2018-07" db="EMBL/GenBank/DDBJ databases">
        <title>Pseudomonas laoshanensis sp. nov., isolated from soil.</title>
        <authorList>
            <person name="Sun J."/>
            <person name="Yu L."/>
            <person name="Wang M."/>
            <person name="Zhang C."/>
        </authorList>
    </citation>
    <scope>NUCLEOTIDE SEQUENCE [LARGE SCALE GENOMIC DNA]</scope>
    <source>
        <strain evidence="4 5">Y22</strain>
    </source>
</reference>
<dbReference type="Pfam" id="PF12833">
    <property type="entry name" value="HTH_18"/>
    <property type="match status" value="1"/>
</dbReference>
<gene>
    <name evidence="4" type="ORF">DT594_14475</name>
</gene>
<dbReference type="InterPro" id="IPR018060">
    <property type="entry name" value="HTH_AraC"/>
</dbReference>
<dbReference type="PROSITE" id="PS01124">
    <property type="entry name" value="HTH_ARAC_FAMILY_2"/>
    <property type="match status" value="1"/>
</dbReference>
<dbReference type="InterPro" id="IPR009594">
    <property type="entry name" value="Tscrpt_reg_HTH_AraC_N"/>
</dbReference>
<protein>
    <submittedName>
        <fullName evidence="4">AraC family transcriptional regulator</fullName>
    </submittedName>
</protein>
<evidence type="ECO:0000313" key="4">
    <source>
        <dbReference type="EMBL" id="KAA0693629.1"/>
    </source>
</evidence>
<dbReference type="PANTHER" id="PTHR43436:SF1">
    <property type="entry name" value="TRANSCRIPTIONAL REGULATORY PROTEIN"/>
    <property type="match status" value="1"/>
</dbReference>
<organism evidence="4 5">
    <name type="scientific">Halopseudomonas laoshanensis</name>
    <dbReference type="NCBI Taxonomy" id="2268758"/>
    <lineage>
        <taxon>Bacteria</taxon>
        <taxon>Pseudomonadati</taxon>
        <taxon>Pseudomonadota</taxon>
        <taxon>Gammaproteobacteria</taxon>
        <taxon>Pseudomonadales</taxon>
        <taxon>Pseudomonadaceae</taxon>
        <taxon>Halopseudomonas</taxon>
    </lineage>
</organism>
<dbReference type="GO" id="GO:0003700">
    <property type="term" value="F:DNA-binding transcription factor activity"/>
    <property type="evidence" value="ECO:0007669"/>
    <property type="project" value="InterPro"/>
</dbReference>
<evidence type="ECO:0000313" key="5">
    <source>
        <dbReference type="Proteomes" id="UP000463138"/>
    </source>
</evidence>
<feature type="domain" description="HTH araC/xylS-type" evidence="3">
    <location>
        <begin position="190"/>
        <end position="288"/>
    </location>
</feature>
<sequence>MNNLLINAVDRYAAAHAEASGMALTPFDGLSTMRLTAPNELQHSIQKPLVCLVLQGAKQVTIGKEPLELRPGNSMLISADLPAVSQIVSASEQEPYLAIALELDLSVLTDLTTAMEGAPVQNGALVQTKPTQKELITTALRMMELLDKPESIPILQAQLVREMHYWLLVGEHGPAIRRLGWPDAHVRRVARAVSVLRTDYAKSLSVEQLASSAGMSPSSFFNHFRKVTTLSPLQFQKKLRLIEARRLMLTEGSTASHAAFTVGYESVSQFTREYRRMFGLPPAQETQEVKRKAHAG</sequence>
<dbReference type="SMART" id="SM00342">
    <property type="entry name" value="HTH_ARAC"/>
    <property type="match status" value="1"/>
</dbReference>
<evidence type="ECO:0000256" key="1">
    <source>
        <dbReference type="ARBA" id="ARBA00023015"/>
    </source>
</evidence>
<evidence type="ECO:0000256" key="2">
    <source>
        <dbReference type="ARBA" id="ARBA00023163"/>
    </source>
</evidence>
<dbReference type="GO" id="GO:0043565">
    <property type="term" value="F:sequence-specific DNA binding"/>
    <property type="evidence" value="ECO:0007669"/>
    <property type="project" value="InterPro"/>
</dbReference>
<keyword evidence="5" id="KW-1185">Reference proteome</keyword>